<feature type="transmembrane region" description="Helical" evidence="6">
    <location>
        <begin position="408"/>
        <end position="429"/>
    </location>
</feature>
<feature type="transmembrane region" description="Helical" evidence="6">
    <location>
        <begin position="594"/>
        <end position="615"/>
    </location>
</feature>
<name>A0A7R9FNY9_9CRUS</name>
<reference evidence="8" key="1">
    <citation type="submission" date="2020-11" db="EMBL/GenBank/DDBJ databases">
        <authorList>
            <person name="Tran Van P."/>
        </authorList>
    </citation>
    <scope>NUCLEOTIDE SEQUENCE</scope>
</reference>
<feature type="transmembrane region" description="Helical" evidence="6">
    <location>
        <begin position="568"/>
        <end position="588"/>
    </location>
</feature>
<accession>A0A7R9FNY9</accession>
<evidence type="ECO:0000256" key="2">
    <source>
        <dbReference type="ARBA" id="ARBA00022692"/>
    </source>
</evidence>
<dbReference type="PANTHER" id="PTHR23507">
    <property type="entry name" value="ZGC:174356"/>
    <property type="match status" value="1"/>
</dbReference>
<proteinExistence type="predicted"/>
<evidence type="ECO:0000313" key="9">
    <source>
        <dbReference type="Proteomes" id="UP000677054"/>
    </source>
</evidence>
<feature type="transmembrane region" description="Helical" evidence="6">
    <location>
        <begin position="753"/>
        <end position="775"/>
    </location>
</feature>
<dbReference type="Proteomes" id="UP000677054">
    <property type="component" value="Unassembled WGS sequence"/>
</dbReference>
<feature type="transmembrane region" description="Helical" evidence="6">
    <location>
        <begin position="468"/>
        <end position="489"/>
    </location>
</feature>
<sequence length="865" mass="97696">MDGCYELCLTPVPSHLLGKRKERKEEVLGMQIRGEVGTMESIESNAVTATSEEEDRDGPDRMEGMDARAGTSCFQSQSVHSSGQGVQQQETQDMDVCEERTPVNDVGVEGSENLSSCDSVRERMLDCISQTDAFFRSQQRGEPDLRCEEKRSIASNLLDKNLVTFLLRYGDFLQAEHLEYFESHPENVENSEVRSCFKEVCRRKEHARTIVKNRRFKALKGRVTEGDDFDEAEMKIRNPSLYEEMIGRFQSEEEKEQLERELLYKDCKLSSILLGHHDKEYYKMREREKEHEDEELDESDEECPVRKNQAAEEIEDEEKANLREEFRDIVFENFLEGKEEDFDYAQVDRNDEFDDLEMEDQDAEDAYFDSEEPAGAKPLLSGSDSSLNTRSEEGGMSLTVEFKMLETVFLITVEPVLFLYMLGTFMQYIALQDLVYSKVCLGKYPSSTCDNLEDDAMARSLVQRESSYWILVSTVALTLPSILAVGYVGSWSDRYGRKFPLLFPCAGNVFASLVYVFLSEFPNAPVGLIILSSIISGVSGGFVCIIMASMSYISSVSSTMNRTVRISVLESMTFLGGTLGPFIGGFIMNTHGHSYVFLAILICNVLAVFYVLFVVKNVRAPRDTKVDLSSYASYFQLGHLKAFLSTCLKRRNNGLRMYLLLLIPAAMILFLVSAGSENDVAYLYSKDNPLNWTYSTYSYYFGVKYGLGALSLVVIVPILKRLCHFVDIHVCILGILSKQAGFLLLAFSTNTPMMFSVALLGMMGSCSIAAVRSLLSQLVEQEEEGKMFAMVGALEMVCTLLGSLIFNGLYPALRDIVRGLIFLISATSLLVSLFILMFLHWHMRRKGFYRSMDSDASRLPEIPCD</sequence>
<feature type="compositionally biased region" description="Polar residues" evidence="5">
    <location>
        <begin position="41"/>
        <end position="50"/>
    </location>
</feature>
<feature type="domain" description="Major facilitator superfamily (MFS) profile" evidence="7">
    <location>
        <begin position="416"/>
        <end position="844"/>
    </location>
</feature>
<dbReference type="InterPro" id="IPR020846">
    <property type="entry name" value="MFS_dom"/>
</dbReference>
<dbReference type="Pfam" id="PF07690">
    <property type="entry name" value="MFS_1"/>
    <property type="match status" value="1"/>
</dbReference>
<evidence type="ECO:0000259" key="7">
    <source>
        <dbReference type="PROSITE" id="PS50850"/>
    </source>
</evidence>
<feature type="transmembrane region" description="Helical" evidence="6">
    <location>
        <begin position="787"/>
        <end position="810"/>
    </location>
</feature>
<dbReference type="InterPro" id="IPR011701">
    <property type="entry name" value="MFS"/>
</dbReference>
<feature type="transmembrane region" description="Helical" evidence="6">
    <location>
        <begin position="816"/>
        <end position="841"/>
    </location>
</feature>
<dbReference type="AlphaFoldDB" id="A0A7R9FNY9"/>
<evidence type="ECO:0000256" key="3">
    <source>
        <dbReference type="ARBA" id="ARBA00022989"/>
    </source>
</evidence>
<comment type="subcellular location">
    <subcellularLocation>
        <location evidence="1">Membrane</location>
        <topology evidence="1">Multi-pass membrane protein</topology>
    </subcellularLocation>
</comment>
<feature type="region of interest" description="Disordered" evidence="5">
    <location>
        <begin position="36"/>
        <end position="64"/>
    </location>
</feature>
<dbReference type="Pfam" id="PF09747">
    <property type="entry name" value="CCD97-like_C"/>
    <property type="match status" value="1"/>
</dbReference>
<keyword evidence="3 6" id="KW-1133">Transmembrane helix</keyword>
<dbReference type="InterPro" id="IPR036259">
    <property type="entry name" value="MFS_trans_sf"/>
</dbReference>
<dbReference type="PROSITE" id="PS50850">
    <property type="entry name" value="MFS"/>
    <property type="match status" value="1"/>
</dbReference>
<dbReference type="GO" id="GO:0022857">
    <property type="term" value="F:transmembrane transporter activity"/>
    <property type="evidence" value="ECO:0007669"/>
    <property type="project" value="InterPro"/>
</dbReference>
<evidence type="ECO:0000256" key="5">
    <source>
        <dbReference type="SAM" id="MobiDB-lite"/>
    </source>
</evidence>
<feature type="region of interest" description="Disordered" evidence="5">
    <location>
        <begin position="286"/>
        <end position="319"/>
    </location>
</feature>
<dbReference type="EMBL" id="LR902061">
    <property type="protein sequence ID" value="CAD7249894.1"/>
    <property type="molecule type" value="Genomic_DNA"/>
</dbReference>
<feature type="transmembrane region" description="Helical" evidence="6">
    <location>
        <begin position="524"/>
        <end position="548"/>
    </location>
</feature>
<dbReference type="PANTHER" id="PTHR23507:SF1">
    <property type="entry name" value="FI18259P1-RELATED"/>
    <property type="match status" value="1"/>
</dbReference>
<evidence type="ECO:0000256" key="4">
    <source>
        <dbReference type="ARBA" id="ARBA00023136"/>
    </source>
</evidence>
<protein>
    <recommendedName>
        <fullName evidence="7">Major facilitator superfamily (MFS) profile domain-containing protein</fullName>
    </recommendedName>
</protein>
<keyword evidence="9" id="KW-1185">Reference proteome</keyword>
<feature type="compositionally biased region" description="Acidic residues" evidence="5">
    <location>
        <begin position="291"/>
        <end position="302"/>
    </location>
</feature>
<feature type="transmembrane region" description="Helical" evidence="6">
    <location>
        <begin position="696"/>
        <end position="719"/>
    </location>
</feature>
<keyword evidence="2 6" id="KW-0812">Transmembrane</keyword>
<dbReference type="InterPro" id="IPR040233">
    <property type="entry name" value="CCD97-like_C"/>
</dbReference>
<dbReference type="EMBL" id="CAJPEV010002544">
    <property type="protein sequence ID" value="CAG0897264.1"/>
    <property type="molecule type" value="Genomic_DNA"/>
</dbReference>
<feature type="region of interest" description="Disordered" evidence="5">
    <location>
        <begin position="366"/>
        <end position="390"/>
    </location>
</feature>
<dbReference type="OrthoDB" id="419734at2759"/>
<dbReference type="SUPFAM" id="SSF103473">
    <property type="entry name" value="MFS general substrate transporter"/>
    <property type="match status" value="1"/>
</dbReference>
<dbReference type="GO" id="GO:0016020">
    <property type="term" value="C:membrane"/>
    <property type="evidence" value="ECO:0007669"/>
    <property type="project" value="UniProtKB-SubCell"/>
</dbReference>
<evidence type="ECO:0000256" key="6">
    <source>
        <dbReference type="SAM" id="Phobius"/>
    </source>
</evidence>
<feature type="transmembrane region" description="Helical" evidence="6">
    <location>
        <begin position="658"/>
        <end position="676"/>
    </location>
</feature>
<keyword evidence="4 6" id="KW-0472">Membrane</keyword>
<organism evidence="8">
    <name type="scientific">Darwinula stevensoni</name>
    <dbReference type="NCBI Taxonomy" id="69355"/>
    <lineage>
        <taxon>Eukaryota</taxon>
        <taxon>Metazoa</taxon>
        <taxon>Ecdysozoa</taxon>
        <taxon>Arthropoda</taxon>
        <taxon>Crustacea</taxon>
        <taxon>Oligostraca</taxon>
        <taxon>Ostracoda</taxon>
        <taxon>Podocopa</taxon>
        <taxon>Podocopida</taxon>
        <taxon>Darwinulocopina</taxon>
        <taxon>Darwinuloidea</taxon>
        <taxon>Darwinulidae</taxon>
        <taxon>Darwinula</taxon>
    </lineage>
</organism>
<feature type="transmembrane region" description="Helical" evidence="6">
    <location>
        <begin position="726"/>
        <end position="747"/>
    </location>
</feature>
<gene>
    <name evidence="8" type="ORF">DSTB1V02_LOCUS9680</name>
</gene>
<evidence type="ECO:0000256" key="1">
    <source>
        <dbReference type="ARBA" id="ARBA00004141"/>
    </source>
</evidence>
<evidence type="ECO:0000313" key="8">
    <source>
        <dbReference type="EMBL" id="CAD7249894.1"/>
    </source>
</evidence>
<dbReference type="Gene3D" id="1.20.1250.20">
    <property type="entry name" value="MFS general substrate transporter like domains"/>
    <property type="match status" value="1"/>
</dbReference>